<evidence type="ECO:0000313" key="3">
    <source>
        <dbReference type="Proteomes" id="UP001599542"/>
    </source>
</evidence>
<dbReference type="EMBL" id="JBHYPX010000143">
    <property type="protein sequence ID" value="MFE1357245.1"/>
    <property type="molecule type" value="Genomic_DNA"/>
</dbReference>
<keyword evidence="1" id="KW-0472">Membrane</keyword>
<organism evidence="2 3">
    <name type="scientific">Kitasatospora phosalacinea</name>
    <dbReference type="NCBI Taxonomy" id="2065"/>
    <lineage>
        <taxon>Bacteria</taxon>
        <taxon>Bacillati</taxon>
        <taxon>Actinomycetota</taxon>
        <taxon>Actinomycetes</taxon>
        <taxon>Kitasatosporales</taxon>
        <taxon>Streptomycetaceae</taxon>
        <taxon>Kitasatospora</taxon>
    </lineage>
</organism>
<keyword evidence="3" id="KW-1185">Reference proteome</keyword>
<keyword evidence="1" id="KW-1133">Transmembrane helix</keyword>
<comment type="caution">
    <text evidence="2">The sequence shown here is derived from an EMBL/GenBank/DDBJ whole genome shotgun (WGS) entry which is preliminary data.</text>
</comment>
<accession>A0ABW6GX34</accession>
<dbReference type="RefSeq" id="WP_380330437.1">
    <property type="nucleotide sequence ID" value="NZ_JBHYPW010000068.1"/>
</dbReference>
<proteinExistence type="predicted"/>
<evidence type="ECO:0000256" key="1">
    <source>
        <dbReference type="SAM" id="Phobius"/>
    </source>
</evidence>
<protein>
    <recommendedName>
        <fullName evidence="4">Secreted protein</fullName>
    </recommendedName>
</protein>
<gene>
    <name evidence="2" type="ORF">ACFW6T_35305</name>
</gene>
<dbReference type="Proteomes" id="UP001599542">
    <property type="component" value="Unassembled WGS sequence"/>
</dbReference>
<name>A0ABW6GX34_9ACTN</name>
<keyword evidence="1" id="KW-0812">Transmembrane</keyword>
<sequence length="77" mass="8253">MSGGTIALLITLTVVGGITASTVAYFTLQRHRADAVALAGYRRLAEQAVVEQELLNDRIAELTARLGAVEQLLRSVE</sequence>
<feature type="transmembrane region" description="Helical" evidence="1">
    <location>
        <begin position="6"/>
        <end position="28"/>
    </location>
</feature>
<reference evidence="2 3" key="1">
    <citation type="submission" date="2024-09" db="EMBL/GenBank/DDBJ databases">
        <title>The Natural Products Discovery Center: Release of the First 8490 Sequenced Strains for Exploring Actinobacteria Biosynthetic Diversity.</title>
        <authorList>
            <person name="Kalkreuter E."/>
            <person name="Kautsar S.A."/>
            <person name="Yang D."/>
            <person name="Bader C.D."/>
            <person name="Teijaro C.N."/>
            <person name="Fluegel L."/>
            <person name="Davis C.M."/>
            <person name="Simpson J.R."/>
            <person name="Lauterbach L."/>
            <person name="Steele A.D."/>
            <person name="Gui C."/>
            <person name="Meng S."/>
            <person name="Li G."/>
            <person name="Viehrig K."/>
            <person name="Ye F."/>
            <person name="Su P."/>
            <person name="Kiefer A.F."/>
            <person name="Nichols A."/>
            <person name="Cepeda A.J."/>
            <person name="Yan W."/>
            <person name="Fan B."/>
            <person name="Jiang Y."/>
            <person name="Adhikari A."/>
            <person name="Zheng C.-J."/>
            <person name="Schuster L."/>
            <person name="Cowan T.M."/>
            <person name="Smanski M.J."/>
            <person name="Chevrette M.G."/>
            <person name="De Carvalho L.P.S."/>
            <person name="Shen B."/>
        </authorList>
    </citation>
    <scope>NUCLEOTIDE SEQUENCE [LARGE SCALE GENOMIC DNA]</scope>
    <source>
        <strain evidence="2 3">NPDC058753</strain>
    </source>
</reference>
<evidence type="ECO:0000313" key="2">
    <source>
        <dbReference type="EMBL" id="MFE1357245.1"/>
    </source>
</evidence>
<evidence type="ECO:0008006" key="4">
    <source>
        <dbReference type="Google" id="ProtNLM"/>
    </source>
</evidence>